<dbReference type="RefSeq" id="WP_094604947.1">
    <property type="nucleotide sequence ID" value="NZ_CP155573.1"/>
</dbReference>
<dbReference type="Proteomes" id="UP000216752">
    <property type="component" value="Chromosome"/>
</dbReference>
<evidence type="ECO:0000313" key="2">
    <source>
        <dbReference type="Proteomes" id="UP000216752"/>
    </source>
</evidence>
<keyword evidence="2" id="KW-1185">Reference proteome</keyword>
<dbReference type="EMBL" id="CP155573">
    <property type="protein sequence ID" value="XFO65568.1"/>
    <property type="molecule type" value="Genomic_DNA"/>
</dbReference>
<evidence type="ECO:0000313" key="1">
    <source>
        <dbReference type="EMBL" id="XFO65568.1"/>
    </source>
</evidence>
<accession>A0ABZ3IJK0</accession>
<name>A0ABZ3IJK0_9FIRM</name>
<gene>
    <name evidence="1" type="ORF">SPSIL_017080</name>
</gene>
<organism evidence="1 2">
    <name type="scientific">Sporomusa silvacetica DSM 10669</name>
    <dbReference type="NCBI Taxonomy" id="1123289"/>
    <lineage>
        <taxon>Bacteria</taxon>
        <taxon>Bacillati</taxon>
        <taxon>Bacillota</taxon>
        <taxon>Negativicutes</taxon>
        <taxon>Selenomonadales</taxon>
        <taxon>Sporomusaceae</taxon>
        <taxon>Sporomusa</taxon>
    </lineage>
</organism>
<reference evidence="1" key="1">
    <citation type="submission" date="2024-05" db="EMBL/GenBank/DDBJ databases">
        <title>Isolation and characterization of Sporomusa carbonis sp. nov., a carboxydotrophic hydrogenogen in the genus of Sporomusa isolated from a charcoal burning pile.</title>
        <authorList>
            <person name="Boeer T."/>
            <person name="Rosenbaum F."/>
            <person name="Eysell L."/>
            <person name="Mueller V."/>
            <person name="Daniel R."/>
            <person name="Poehlein A."/>
        </authorList>
    </citation>
    <scope>NUCLEOTIDE SEQUENCE [LARGE SCALE GENOMIC DNA]</scope>
    <source>
        <strain evidence="1">DSM 10669</strain>
    </source>
</reference>
<proteinExistence type="predicted"/>
<sequence>MSIRSRMAAIERTIPKQGKEIPNLFNPDVRTKLINKYKGLIGEECFNRMRDELKLIPFRENDKKLEVIRKYY</sequence>
<protein>
    <submittedName>
        <fullName evidence="1">Uncharacterized protein</fullName>
    </submittedName>
</protein>